<evidence type="ECO:0000313" key="2">
    <source>
        <dbReference type="EMBL" id="KIG13442.1"/>
    </source>
</evidence>
<evidence type="ECO:0000256" key="1">
    <source>
        <dbReference type="SAM" id="MobiDB-lite"/>
    </source>
</evidence>
<dbReference type="AlphaFoldDB" id="A0A0C2CZY2"/>
<proteinExistence type="predicted"/>
<sequence length="331" mass="36089">MNIVLAAVAGLGAIAVASYLAWPRDPVSRVTVNDPAQHWAREGFVEMVPPIQLPSSTADATDVVVWLRIPDDGVIQTRWSEARAGWVLVFPPGTVADRVEQRGSGPDRSVVDVRGTRLGEGDDEGDPPQEWMHTLRRAASGVNAPLFGYEWPRSDPAAHQRATDLLLEELATLAPASKMSAERRDRYLASIRRKNECASCHTHERPDNAVEGAHGLVNRGTDASGFFTPQTVLMDAVVLESYGGVDPNLSDPAVTIVCPDGTAPTHKTGKGKRVRAVCPDRGVPVATLDHARIDAPRLTKLCRARRYLHEHLDEQGQRVFADALTPCERLE</sequence>
<name>A0A0C2CZY2_9BACT</name>
<evidence type="ECO:0008006" key="4">
    <source>
        <dbReference type="Google" id="ProtNLM"/>
    </source>
</evidence>
<feature type="compositionally biased region" description="Basic and acidic residues" evidence="1">
    <location>
        <begin position="109"/>
        <end position="120"/>
    </location>
</feature>
<organism evidence="2 3">
    <name type="scientific">Enhygromyxa salina</name>
    <dbReference type="NCBI Taxonomy" id="215803"/>
    <lineage>
        <taxon>Bacteria</taxon>
        <taxon>Pseudomonadati</taxon>
        <taxon>Myxococcota</taxon>
        <taxon>Polyangia</taxon>
        <taxon>Nannocystales</taxon>
        <taxon>Nannocystaceae</taxon>
        <taxon>Enhygromyxa</taxon>
    </lineage>
</organism>
<feature type="region of interest" description="Disordered" evidence="1">
    <location>
        <begin position="99"/>
        <end position="128"/>
    </location>
</feature>
<dbReference type="Proteomes" id="UP000031599">
    <property type="component" value="Unassembled WGS sequence"/>
</dbReference>
<accession>A0A0C2CZY2</accession>
<comment type="caution">
    <text evidence="2">The sequence shown here is derived from an EMBL/GenBank/DDBJ whole genome shotgun (WGS) entry which is preliminary data.</text>
</comment>
<evidence type="ECO:0000313" key="3">
    <source>
        <dbReference type="Proteomes" id="UP000031599"/>
    </source>
</evidence>
<reference evidence="2 3" key="1">
    <citation type="submission" date="2014-12" db="EMBL/GenBank/DDBJ databases">
        <title>Genome assembly of Enhygromyxa salina DSM 15201.</title>
        <authorList>
            <person name="Sharma G."/>
            <person name="Subramanian S."/>
        </authorList>
    </citation>
    <scope>NUCLEOTIDE SEQUENCE [LARGE SCALE GENOMIC DNA]</scope>
    <source>
        <strain evidence="2 3">DSM 15201</strain>
    </source>
</reference>
<dbReference type="EMBL" id="JMCC02000097">
    <property type="protein sequence ID" value="KIG13442.1"/>
    <property type="molecule type" value="Genomic_DNA"/>
</dbReference>
<gene>
    <name evidence="2" type="ORF">DB30_08069</name>
</gene>
<protein>
    <recommendedName>
        <fullName evidence="4">Cytochrome c domain-containing protein</fullName>
    </recommendedName>
</protein>